<proteinExistence type="inferred from homology"/>
<evidence type="ECO:0000259" key="15">
    <source>
        <dbReference type="Pfam" id="PF07715"/>
    </source>
</evidence>
<keyword evidence="16" id="KW-0675">Receptor</keyword>
<evidence type="ECO:0000256" key="3">
    <source>
        <dbReference type="ARBA" id="ARBA00022452"/>
    </source>
</evidence>
<evidence type="ECO:0000256" key="4">
    <source>
        <dbReference type="ARBA" id="ARBA00022496"/>
    </source>
</evidence>
<organism evidence="16 17">
    <name type="scientific">Pedobacter psychroterrae</name>
    <dbReference type="NCBI Taxonomy" id="2530453"/>
    <lineage>
        <taxon>Bacteria</taxon>
        <taxon>Pseudomonadati</taxon>
        <taxon>Bacteroidota</taxon>
        <taxon>Sphingobacteriia</taxon>
        <taxon>Sphingobacteriales</taxon>
        <taxon>Sphingobacteriaceae</taxon>
        <taxon>Pedobacter</taxon>
    </lineage>
</organism>
<dbReference type="InterPro" id="IPR000531">
    <property type="entry name" value="Beta-barrel_TonB"/>
</dbReference>
<dbReference type="PROSITE" id="PS52016">
    <property type="entry name" value="TONB_DEPENDENT_REC_3"/>
    <property type="match status" value="1"/>
</dbReference>
<dbReference type="GO" id="GO:0009279">
    <property type="term" value="C:cell outer membrane"/>
    <property type="evidence" value="ECO:0007669"/>
    <property type="project" value="UniProtKB-SubCell"/>
</dbReference>
<dbReference type="InterPro" id="IPR012910">
    <property type="entry name" value="Plug_dom"/>
</dbReference>
<feature type="domain" description="TonB-dependent receptor plug" evidence="15">
    <location>
        <begin position="44"/>
        <end position="151"/>
    </location>
</feature>
<dbReference type="RefSeq" id="WP_131594636.1">
    <property type="nucleotide sequence ID" value="NZ_SJSL01000001.1"/>
</dbReference>
<dbReference type="GO" id="GO:0006826">
    <property type="term" value="P:iron ion transport"/>
    <property type="evidence" value="ECO:0007669"/>
    <property type="project" value="UniProtKB-KW"/>
</dbReference>
<feature type="domain" description="TonB-dependent receptor-like beta-barrel" evidence="14">
    <location>
        <begin position="235"/>
        <end position="638"/>
    </location>
</feature>
<evidence type="ECO:0000256" key="10">
    <source>
        <dbReference type="ARBA" id="ARBA00023237"/>
    </source>
</evidence>
<accession>A0A4R0NUA3</accession>
<keyword evidence="13" id="KW-0732">Signal</keyword>
<evidence type="ECO:0000256" key="12">
    <source>
        <dbReference type="RuleBase" id="RU003357"/>
    </source>
</evidence>
<keyword evidence="5 11" id="KW-0812">Transmembrane</keyword>
<keyword evidence="3 11" id="KW-1134">Transmembrane beta strand</keyword>
<dbReference type="AlphaFoldDB" id="A0A4R0NUA3"/>
<reference evidence="16 17" key="1">
    <citation type="submission" date="2019-02" db="EMBL/GenBank/DDBJ databases">
        <title>Pedobacter sp. RP-1-14 sp. nov., isolated from Arctic soil.</title>
        <authorList>
            <person name="Dahal R.H."/>
        </authorList>
    </citation>
    <scope>NUCLEOTIDE SEQUENCE [LARGE SCALE GENOMIC DNA]</scope>
    <source>
        <strain evidence="16 17">RP-1-14</strain>
    </source>
</reference>
<evidence type="ECO:0000256" key="5">
    <source>
        <dbReference type="ARBA" id="ARBA00022692"/>
    </source>
</evidence>
<keyword evidence="2 11" id="KW-0813">Transport</keyword>
<evidence type="ECO:0000256" key="13">
    <source>
        <dbReference type="SAM" id="SignalP"/>
    </source>
</evidence>
<dbReference type="Gene3D" id="2.40.170.20">
    <property type="entry name" value="TonB-dependent receptor, beta-barrel domain"/>
    <property type="match status" value="1"/>
</dbReference>
<evidence type="ECO:0000313" key="16">
    <source>
        <dbReference type="EMBL" id="TCD03738.1"/>
    </source>
</evidence>
<feature type="chain" id="PRO_5020298657" evidence="13">
    <location>
        <begin position="19"/>
        <end position="675"/>
    </location>
</feature>
<keyword evidence="17" id="KW-1185">Reference proteome</keyword>
<evidence type="ECO:0000256" key="1">
    <source>
        <dbReference type="ARBA" id="ARBA00004571"/>
    </source>
</evidence>
<evidence type="ECO:0000256" key="6">
    <source>
        <dbReference type="ARBA" id="ARBA00023004"/>
    </source>
</evidence>
<dbReference type="InterPro" id="IPR036942">
    <property type="entry name" value="Beta-barrel_TonB_sf"/>
</dbReference>
<comment type="similarity">
    <text evidence="11 12">Belongs to the TonB-dependent receptor family.</text>
</comment>
<gene>
    <name evidence="16" type="ORF">EZ437_07235</name>
</gene>
<evidence type="ECO:0000259" key="14">
    <source>
        <dbReference type="Pfam" id="PF00593"/>
    </source>
</evidence>
<dbReference type="Gene3D" id="2.170.130.10">
    <property type="entry name" value="TonB-dependent receptor, plug domain"/>
    <property type="match status" value="1"/>
</dbReference>
<dbReference type="Pfam" id="PF00593">
    <property type="entry name" value="TonB_dep_Rec_b-barrel"/>
    <property type="match status" value="1"/>
</dbReference>
<dbReference type="InterPro" id="IPR039426">
    <property type="entry name" value="TonB-dep_rcpt-like"/>
</dbReference>
<keyword evidence="9 11" id="KW-0472">Membrane</keyword>
<evidence type="ECO:0000256" key="11">
    <source>
        <dbReference type="PROSITE-ProRule" id="PRU01360"/>
    </source>
</evidence>
<name>A0A4R0NUA3_9SPHI</name>
<dbReference type="OrthoDB" id="9782587at2"/>
<feature type="signal peptide" evidence="13">
    <location>
        <begin position="1"/>
        <end position="18"/>
    </location>
</feature>
<evidence type="ECO:0000256" key="9">
    <source>
        <dbReference type="ARBA" id="ARBA00023136"/>
    </source>
</evidence>
<dbReference type="Proteomes" id="UP000293347">
    <property type="component" value="Unassembled WGS sequence"/>
</dbReference>
<keyword evidence="10 11" id="KW-0998">Cell outer membrane</keyword>
<dbReference type="InterPro" id="IPR037066">
    <property type="entry name" value="Plug_dom_sf"/>
</dbReference>
<dbReference type="SUPFAM" id="SSF56935">
    <property type="entry name" value="Porins"/>
    <property type="match status" value="1"/>
</dbReference>
<protein>
    <submittedName>
        <fullName evidence="16">TonB-dependent receptor</fullName>
    </submittedName>
</protein>
<evidence type="ECO:0000256" key="8">
    <source>
        <dbReference type="ARBA" id="ARBA00023077"/>
    </source>
</evidence>
<sequence length="675" mass="75003">MKKIFTACLLLTALTSKAQTVQDTIKKLNEVIIKPYFAQQPLIRATGTVGLVDKAILDKQPGNSFVAVANTIPGIRMEERSPGSYRLSIRGSLLRSPFGIRNVKIYYGDFPLTDASGNSYLNAVDVSAVSQLQVLKGPQGSIYGANSAGVVLLQPEGSLPESNLIKLNLEGGSFGAFRENLSLNKQSDKYSFNITQAFQRSDGYRDHSGMKRKFFQTAHQWNYLPNASLKALAFYSDLHYNTPGGLNEAQYAANPRLSRPAAGAAKSAIEQKAGIYSKTLFGGLSNNWQISEHFKHVISVYSSYTDFKNPFISNYETRKEFTIGVRSYLEYGKSTGQANWKLNIGLESMKTTTDFDNYDNNRGVPGALQASDNLAANSNFAYAQLSVDVAEKLLVELSTSANYYKYNYKTFDPQLMPRAAISYLATEQLSLRASVSKGYSPPTLLEVRSSDNVINKDLQPELGWNYETGLHYQTLNNKLNIDLTAFYYNLKNAIVRRANDNGTEYFVNSGGTKQPGLEAAFSYNIIETNNSCLIRRLQLKSAYTVSRFTFDHYIDLTNDHTGNELTGVPKNTVISSADIQLPARFYLFIQHNYTSSIPLNDANTVYAKKYHLAQAKIGWQNLKIGNIPVEIYAGADNLLNQKYSLGNDLNAFGGRYYNTAASRNFYAGLAIKFSK</sequence>
<dbReference type="PANTHER" id="PTHR32552:SF81">
    <property type="entry name" value="TONB-DEPENDENT OUTER MEMBRANE RECEPTOR"/>
    <property type="match status" value="1"/>
</dbReference>
<comment type="caution">
    <text evidence="16">The sequence shown here is derived from an EMBL/GenBank/DDBJ whole genome shotgun (WGS) entry which is preliminary data.</text>
</comment>
<keyword evidence="4" id="KW-0410">Iron transport</keyword>
<dbReference type="Pfam" id="PF07715">
    <property type="entry name" value="Plug"/>
    <property type="match status" value="1"/>
</dbReference>
<evidence type="ECO:0000256" key="2">
    <source>
        <dbReference type="ARBA" id="ARBA00022448"/>
    </source>
</evidence>
<evidence type="ECO:0000313" key="17">
    <source>
        <dbReference type="Proteomes" id="UP000293347"/>
    </source>
</evidence>
<keyword evidence="7" id="KW-0406">Ion transport</keyword>
<keyword evidence="8 12" id="KW-0798">TonB box</keyword>
<evidence type="ECO:0000256" key="7">
    <source>
        <dbReference type="ARBA" id="ARBA00023065"/>
    </source>
</evidence>
<keyword evidence="6" id="KW-0408">Iron</keyword>
<dbReference type="EMBL" id="SJSL01000001">
    <property type="protein sequence ID" value="TCD03738.1"/>
    <property type="molecule type" value="Genomic_DNA"/>
</dbReference>
<comment type="subcellular location">
    <subcellularLocation>
        <location evidence="1 11">Cell outer membrane</location>
        <topology evidence="1 11">Multi-pass membrane protein</topology>
    </subcellularLocation>
</comment>
<dbReference type="PANTHER" id="PTHR32552">
    <property type="entry name" value="FERRICHROME IRON RECEPTOR-RELATED"/>
    <property type="match status" value="1"/>
</dbReference>